<name>A0A1N7B5I4_9RHOO</name>
<organism evidence="3 4">
    <name type="scientific">Aromatoleum tolulyticum</name>
    <dbReference type="NCBI Taxonomy" id="34027"/>
    <lineage>
        <taxon>Bacteria</taxon>
        <taxon>Pseudomonadati</taxon>
        <taxon>Pseudomonadota</taxon>
        <taxon>Betaproteobacteria</taxon>
        <taxon>Rhodocyclales</taxon>
        <taxon>Rhodocyclaceae</taxon>
        <taxon>Aromatoleum</taxon>
    </lineage>
</organism>
<dbReference type="Proteomes" id="UP000186819">
    <property type="component" value="Unassembled WGS sequence"/>
</dbReference>
<keyword evidence="2" id="KW-0535">Nitrogen fixation</keyword>
<dbReference type="InterPro" id="IPR007415">
    <property type="entry name" value="Nitrogenase_MoFe_mat_NifZ"/>
</dbReference>
<accession>A0A1N7B5I4</accession>
<dbReference type="GO" id="GO:0009399">
    <property type="term" value="P:nitrogen fixation"/>
    <property type="evidence" value="ECO:0007669"/>
    <property type="project" value="InterPro"/>
</dbReference>
<evidence type="ECO:0000256" key="2">
    <source>
        <dbReference type="ARBA" id="ARBA00023231"/>
    </source>
</evidence>
<evidence type="ECO:0000256" key="1">
    <source>
        <dbReference type="ARBA" id="ARBA00008027"/>
    </source>
</evidence>
<dbReference type="RefSeq" id="WP_076603844.1">
    <property type="nucleotide sequence ID" value="NZ_FTMD01000016.1"/>
</dbReference>
<dbReference type="AlphaFoldDB" id="A0A1N7B5I4"/>
<protein>
    <submittedName>
        <fullName evidence="3">Nitrogen fixation protein NifZ</fullName>
    </submittedName>
</protein>
<evidence type="ECO:0000313" key="4">
    <source>
        <dbReference type="Proteomes" id="UP000186819"/>
    </source>
</evidence>
<evidence type="ECO:0000313" key="3">
    <source>
        <dbReference type="EMBL" id="SIR46497.1"/>
    </source>
</evidence>
<proteinExistence type="inferred from homology"/>
<dbReference type="Pfam" id="PF04319">
    <property type="entry name" value="NifZ"/>
    <property type="match status" value="1"/>
</dbReference>
<sequence length="80" mass="8641">MIDPRLPKFDWGMRVIAVADLLNDGSYPDREPDALLAGAGTVGEIVQIGRHTETDAPVYLVEFPDGSVIGCLEEEIARAS</sequence>
<dbReference type="STRING" id="34027.SAMN05421829_11660"/>
<comment type="similarity">
    <text evidence="1">Belongs to the NifZ family.</text>
</comment>
<keyword evidence="4" id="KW-1185">Reference proteome</keyword>
<dbReference type="OrthoDB" id="8563538at2"/>
<dbReference type="EMBL" id="FTMD01000016">
    <property type="protein sequence ID" value="SIR46497.1"/>
    <property type="molecule type" value="Genomic_DNA"/>
</dbReference>
<gene>
    <name evidence="3" type="ORF">SAMN05421829_11660</name>
</gene>
<reference evidence="4" key="1">
    <citation type="submission" date="2017-01" db="EMBL/GenBank/DDBJ databases">
        <authorList>
            <person name="Varghese N."/>
            <person name="Submissions S."/>
        </authorList>
    </citation>
    <scope>NUCLEOTIDE SEQUENCE [LARGE SCALE GENOMIC DNA]</scope>
    <source>
        <strain evidence="4">ATCC 51758</strain>
    </source>
</reference>